<reference evidence="1 2" key="1">
    <citation type="submission" date="2017-02" db="EMBL/GenBank/DDBJ databases">
        <title>Draft genome sequence of Moraxella pluranimalium CCUG 54913T type strain.</title>
        <authorList>
            <person name="Salva-Serra F."/>
            <person name="Engstrom-Jakobsson H."/>
            <person name="Thorell K."/>
            <person name="Jaen-Luchoro D."/>
            <person name="Gonzales-Siles L."/>
            <person name="Karlsson R."/>
            <person name="Yazdan S."/>
            <person name="Boulund F."/>
            <person name="Johnning A."/>
            <person name="Engstrand L."/>
            <person name="Kristiansson E."/>
            <person name="Moore E."/>
        </authorList>
    </citation>
    <scope>NUCLEOTIDE SEQUENCE [LARGE SCALE GENOMIC DNA]</scope>
    <source>
        <strain evidence="1 2">CCUG 54913</strain>
    </source>
</reference>
<dbReference type="Proteomes" id="UP000189800">
    <property type="component" value="Unassembled WGS sequence"/>
</dbReference>
<sequence length="71" mass="8149">MILDLPPNIEQIIIARAQEQGVSAEEWITKIVSTHTESMTVAEYFAQAKPLTSFKNIDPLEYQKAVRDEWD</sequence>
<evidence type="ECO:0000313" key="1">
    <source>
        <dbReference type="EMBL" id="OOS22463.1"/>
    </source>
</evidence>
<gene>
    <name evidence="1" type="ORF">B0680_09420</name>
</gene>
<dbReference type="RefSeq" id="WP_078254846.1">
    <property type="nucleotide sequence ID" value="NZ_MUYU01000027.1"/>
</dbReference>
<dbReference type="AlphaFoldDB" id="A0A1T0CJK0"/>
<dbReference type="EMBL" id="MUYU01000027">
    <property type="protein sequence ID" value="OOS22463.1"/>
    <property type="molecule type" value="Genomic_DNA"/>
</dbReference>
<comment type="caution">
    <text evidence="1">The sequence shown here is derived from an EMBL/GenBank/DDBJ whole genome shotgun (WGS) entry which is preliminary data.</text>
</comment>
<evidence type="ECO:0000313" key="2">
    <source>
        <dbReference type="Proteomes" id="UP000189800"/>
    </source>
</evidence>
<dbReference type="OrthoDB" id="6647900at2"/>
<name>A0A1T0CJK0_9GAMM</name>
<dbReference type="STRING" id="470453.B0680_09420"/>
<keyword evidence="2" id="KW-1185">Reference proteome</keyword>
<accession>A0A1T0CJK0</accession>
<proteinExistence type="predicted"/>
<protein>
    <submittedName>
        <fullName evidence="1">Uncharacterized protein</fullName>
    </submittedName>
</protein>
<organism evidence="1 2">
    <name type="scientific">Moraxella pluranimalium</name>
    <dbReference type="NCBI Taxonomy" id="470453"/>
    <lineage>
        <taxon>Bacteria</taxon>
        <taxon>Pseudomonadati</taxon>
        <taxon>Pseudomonadota</taxon>
        <taxon>Gammaproteobacteria</taxon>
        <taxon>Moraxellales</taxon>
        <taxon>Moraxellaceae</taxon>
        <taxon>Moraxella</taxon>
    </lineage>
</organism>